<sequence>MSSPNILMTSAPYHILSYGTLLGSTIFQSFIGGVIAFKSLPRAHFGQLQEKIFPYYFSLQTALPIILAVTYPSTTNALGATIAPGGVAGVTSAGNFWEVLVPVVGMTVSAAVNLVVVGPATTEVRRERVHLETKEGRKHEQTPRSAEMEKITKRFGMLHGVSTLLNLWGLVEMARYGVHLSRRLQYSKVF</sequence>
<evidence type="ECO:0000256" key="2">
    <source>
        <dbReference type="ARBA" id="ARBA00022692"/>
    </source>
</evidence>
<protein>
    <recommendedName>
        <fullName evidence="6">TMEM205-like domain-containing protein</fullName>
    </recommendedName>
</protein>
<gene>
    <name evidence="7" type="ORF">M501DRAFT_1001145</name>
</gene>
<keyword evidence="8" id="KW-1185">Reference proteome</keyword>
<evidence type="ECO:0000313" key="8">
    <source>
        <dbReference type="Proteomes" id="UP000799429"/>
    </source>
</evidence>
<feature type="domain" description="TMEM205-like" evidence="6">
    <location>
        <begin position="16"/>
        <end position="129"/>
    </location>
</feature>
<organism evidence="7 8">
    <name type="scientific">Patellaria atrata CBS 101060</name>
    <dbReference type="NCBI Taxonomy" id="1346257"/>
    <lineage>
        <taxon>Eukaryota</taxon>
        <taxon>Fungi</taxon>
        <taxon>Dikarya</taxon>
        <taxon>Ascomycota</taxon>
        <taxon>Pezizomycotina</taxon>
        <taxon>Dothideomycetes</taxon>
        <taxon>Dothideomycetes incertae sedis</taxon>
        <taxon>Patellariales</taxon>
        <taxon>Patellariaceae</taxon>
        <taxon>Patellaria</taxon>
    </lineage>
</organism>
<feature type="transmembrane region" description="Helical" evidence="5">
    <location>
        <begin position="15"/>
        <end position="40"/>
    </location>
</feature>
<dbReference type="InterPro" id="IPR025423">
    <property type="entry name" value="TMEM205-like"/>
</dbReference>
<evidence type="ECO:0000256" key="1">
    <source>
        <dbReference type="ARBA" id="ARBA00004370"/>
    </source>
</evidence>
<keyword evidence="4 5" id="KW-0472">Membrane</keyword>
<reference evidence="7" key="1">
    <citation type="journal article" date="2020" name="Stud. Mycol.">
        <title>101 Dothideomycetes genomes: a test case for predicting lifestyles and emergence of pathogens.</title>
        <authorList>
            <person name="Haridas S."/>
            <person name="Albert R."/>
            <person name="Binder M."/>
            <person name="Bloem J."/>
            <person name="Labutti K."/>
            <person name="Salamov A."/>
            <person name="Andreopoulos B."/>
            <person name="Baker S."/>
            <person name="Barry K."/>
            <person name="Bills G."/>
            <person name="Bluhm B."/>
            <person name="Cannon C."/>
            <person name="Castanera R."/>
            <person name="Culley D."/>
            <person name="Daum C."/>
            <person name="Ezra D."/>
            <person name="Gonzalez J."/>
            <person name="Henrissat B."/>
            <person name="Kuo A."/>
            <person name="Liang C."/>
            <person name="Lipzen A."/>
            <person name="Lutzoni F."/>
            <person name="Magnuson J."/>
            <person name="Mondo S."/>
            <person name="Nolan M."/>
            <person name="Ohm R."/>
            <person name="Pangilinan J."/>
            <person name="Park H.-J."/>
            <person name="Ramirez L."/>
            <person name="Alfaro M."/>
            <person name="Sun H."/>
            <person name="Tritt A."/>
            <person name="Yoshinaga Y."/>
            <person name="Zwiers L.-H."/>
            <person name="Turgeon B."/>
            <person name="Goodwin S."/>
            <person name="Spatafora J."/>
            <person name="Crous P."/>
            <person name="Grigoriev I."/>
        </authorList>
    </citation>
    <scope>NUCLEOTIDE SEQUENCE</scope>
    <source>
        <strain evidence="7">CBS 101060</strain>
    </source>
</reference>
<keyword evidence="3 5" id="KW-1133">Transmembrane helix</keyword>
<dbReference type="Pfam" id="PF13664">
    <property type="entry name" value="DUF4149"/>
    <property type="match status" value="1"/>
</dbReference>
<name>A0A9P4VKI5_9PEZI</name>
<comment type="caution">
    <text evidence="7">The sequence shown here is derived from an EMBL/GenBank/DDBJ whole genome shotgun (WGS) entry which is preliminary data.</text>
</comment>
<comment type="subcellular location">
    <subcellularLocation>
        <location evidence="1">Membrane</location>
    </subcellularLocation>
</comment>
<dbReference type="OrthoDB" id="1641132at2759"/>
<feature type="transmembrane region" description="Helical" evidence="5">
    <location>
        <begin position="99"/>
        <end position="118"/>
    </location>
</feature>
<dbReference type="Proteomes" id="UP000799429">
    <property type="component" value="Unassembled WGS sequence"/>
</dbReference>
<accession>A0A9P4VKI5</accession>
<evidence type="ECO:0000256" key="5">
    <source>
        <dbReference type="SAM" id="Phobius"/>
    </source>
</evidence>
<evidence type="ECO:0000313" key="7">
    <source>
        <dbReference type="EMBL" id="KAF2834508.1"/>
    </source>
</evidence>
<evidence type="ECO:0000256" key="3">
    <source>
        <dbReference type="ARBA" id="ARBA00022989"/>
    </source>
</evidence>
<dbReference type="InterPro" id="IPR053009">
    <property type="entry name" value="Xanthocillin_Biosynth-Assoc"/>
</dbReference>
<feature type="transmembrane region" description="Helical" evidence="5">
    <location>
        <begin position="52"/>
        <end position="71"/>
    </location>
</feature>
<evidence type="ECO:0000259" key="6">
    <source>
        <dbReference type="Pfam" id="PF13664"/>
    </source>
</evidence>
<proteinExistence type="predicted"/>
<evidence type="ECO:0000256" key="4">
    <source>
        <dbReference type="ARBA" id="ARBA00023136"/>
    </source>
</evidence>
<keyword evidence="2 5" id="KW-0812">Transmembrane</keyword>
<dbReference type="AlphaFoldDB" id="A0A9P4VKI5"/>
<dbReference type="PANTHER" id="PTHR23241:SF106">
    <property type="entry name" value="DUF4149 DOMAIN-CONTAINING PROTEIN"/>
    <property type="match status" value="1"/>
</dbReference>
<dbReference type="PANTHER" id="PTHR23241">
    <property type="entry name" value="LATE EMBRYOGENESIS ABUNDANT PLANTS LEA-RELATED"/>
    <property type="match status" value="1"/>
</dbReference>
<dbReference type="EMBL" id="MU006118">
    <property type="protein sequence ID" value="KAF2834508.1"/>
    <property type="molecule type" value="Genomic_DNA"/>
</dbReference>
<dbReference type="GO" id="GO:0016020">
    <property type="term" value="C:membrane"/>
    <property type="evidence" value="ECO:0007669"/>
    <property type="project" value="UniProtKB-SubCell"/>
</dbReference>